<organism evidence="1 2">
    <name type="scientific">Puccinia striiformis</name>
    <dbReference type="NCBI Taxonomy" id="27350"/>
    <lineage>
        <taxon>Eukaryota</taxon>
        <taxon>Fungi</taxon>
        <taxon>Dikarya</taxon>
        <taxon>Basidiomycota</taxon>
        <taxon>Pucciniomycotina</taxon>
        <taxon>Pucciniomycetes</taxon>
        <taxon>Pucciniales</taxon>
        <taxon>Pucciniaceae</taxon>
        <taxon>Puccinia</taxon>
    </lineage>
</organism>
<comment type="caution">
    <text evidence="1">The sequence shown here is derived from an EMBL/GenBank/DDBJ whole genome shotgun (WGS) entry which is preliminary data.</text>
</comment>
<evidence type="ECO:0000313" key="2">
    <source>
        <dbReference type="Proteomes" id="UP000238274"/>
    </source>
</evidence>
<dbReference type="VEuPathDB" id="FungiDB:PSHT_16497"/>
<reference evidence="2" key="3">
    <citation type="journal article" date="2018" name="Mol. Plant Microbe Interact.">
        <title>Genome sequence resources for the wheat stripe rust pathogen (Puccinia striiformis f. sp. tritici) and the barley stripe rust pathogen (Puccinia striiformis f. sp. hordei).</title>
        <authorList>
            <person name="Xia C."/>
            <person name="Wang M."/>
            <person name="Yin C."/>
            <person name="Cornejo O.E."/>
            <person name="Hulbert S.H."/>
            <person name="Chen X."/>
        </authorList>
    </citation>
    <scope>NUCLEOTIDE SEQUENCE [LARGE SCALE GENOMIC DNA]</scope>
    <source>
        <strain evidence="2">93TX-2</strain>
    </source>
</reference>
<accession>A0A2S4U9Q1</accession>
<evidence type="ECO:0000313" key="1">
    <source>
        <dbReference type="EMBL" id="POV93989.1"/>
    </source>
</evidence>
<reference evidence="1 2" key="1">
    <citation type="submission" date="2017-12" db="EMBL/GenBank/DDBJ databases">
        <title>Gene loss provides genomic basis for host adaptation in cereal stripe rust fungi.</title>
        <authorList>
            <person name="Xia C."/>
        </authorList>
    </citation>
    <scope>NUCLEOTIDE SEQUENCE [LARGE SCALE GENOMIC DNA]</scope>
    <source>
        <strain evidence="1 2">93TX-2</strain>
    </source>
</reference>
<gene>
    <name evidence="1" type="ORF">PSHT_16497</name>
</gene>
<keyword evidence="2" id="KW-1185">Reference proteome</keyword>
<name>A0A2S4U9Q1_9BASI</name>
<proteinExistence type="predicted"/>
<dbReference type="EMBL" id="PKSM01000541">
    <property type="protein sequence ID" value="POV93989.1"/>
    <property type="molecule type" value="Genomic_DNA"/>
</dbReference>
<sequence>MAITTRCQGQPSAVDHALSGTRISERVYLLDDLQGDQKLIRLPRTKLNYGRSLDELNTGLFDDWFSLTFEEGTDAKESFRETGTYPVAGLITAHCTGAALSVGGLWIPR</sequence>
<protein>
    <submittedName>
        <fullName evidence="1">Uncharacterized protein</fullName>
    </submittedName>
</protein>
<dbReference type="VEuPathDB" id="FungiDB:PSTT_12497"/>
<reference evidence="2" key="2">
    <citation type="journal article" date="2018" name="BMC Genomics">
        <title>Genomic insights into host adaptation between the wheat stripe rust pathogen (Puccinia striiformis f. sp. tritici) and the barley stripe rust pathogen (Puccinia striiformis f. sp. hordei).</title>
        <authorList>
            <person name="Xia C."/>
            <person name="Wang M."/>
            <person name="Yin C."/>
            <person name="Cornejo O.E."/>
            <person name="Hulbert S.H."/>
            <person name="Chen X."/>
        </authorList>
    </citation>
    <scope>NUCLEOTIDE SEQUENCE [LARGE SCALE GENOMIC DNA]</scope>
    <source>
        <strain evidence="2">93TX-2</strain>
    </source>
</reference>
<dbReference type="Proteomes" id="UP000238274">
    <property type="component" value="Unassembled WGS sequence"/>
</dbReference>